<sequence length="233" mass="26150">MKFVVSWVVAVACTMAAPQTNTAAKSVSNYSDGIVKRSSASTLENQFGQNPVTRKRRVNVFDANGKLMDFDDDDLQIVPTDFSGRQVAFQPESRVPMRSSNFVTSASSGQANSDFIFIDDDSRETEDHDDLDDDDLAIISPKRLNSFPFVNRLNAAFIPQSSMFNPSTSFVRTPFRQTRMKPKFVQSTSSCTCPPQVSTRFPQTVSQTRGFLPFMRRFPSFPSFPSVQFFLDD</sequence>
<comment type="caution">
    <text evidence="2">The sequence shown here is derived from an EMBL/GenBank/DDBJ whole genome shotgun (WGS) entry which is preliminary data.</text>
</comment>
<dbReference type="EMBL" id="CAKKLH010000025">
    <property type="protein sequence ID" value="CAH0099853.1"/>
    <property type="molecule type" value="Genomic_DNA"/>
</dbReference>
<dbReference type="Proteomes" id="UP000789390">
    <property type="component" value="Unassembled WGS sequence"/>
</dbReference>
<feature type="chain" id="PRO_5035291358" evidence="1">
    <location>
        <begin position="17"/>
        <end position="233"/>
    </location>
</feature>
<keyword evidence="3" id="KW-1185">Reference proteome</keyword>
<feature type="signal peptide" evidence="1">
    <location>
        <begin position="1"/>
        <end position="16"/>
    </location>
</feature>
<evidence type="ECO:0000256" key="1">
    <source>
        <dbReference type="SAM" id="SignalP"/>
    </source>
</evidence>
<proteinExistence type="predicted"/>
<evidence type="ECO:0000313" key="2">
    <source>
        <dbReference type="EMBL" id="CAH0099853.1"/>
    </source>
</evidence>
<accession>A0A8J2RNQ9</accession>
<protein>
    <submittedName>
        <fullName evidence="2">Uncharacterized protein</fullName>
    </submittedName>
</protein>
<evidence type="ECO:0000313" key="3">
    <source>
        <dbReference type="Proteomes" id="UP000789390"/>
    </source>
</evidence>
<reference evidence="2" key="1">
    <citation type="submission" date="2021-11" db="EMBL/GenBank/DDBJ databases">
        <authorList>
            <person name="Schell T."/>
        </authorList>
    </citation>
    <scope>NUCLEOTIDE SEQUENCE</scope>
    <source>
        <strain evidence="2">M5</strain>
    </source>
</reference>
<dbReference type="OrthoDB" id="6362600at2759"/>
<name>A0A8J2RNQ9_9CRUS</name>
<gene>
    <name evidence="2" type="ORF">DGAL_LOCUS2011</name>
</gene>
<dbReference type="AlphaFoldDB" id="A0A8J2RNQ9"/>
<organism evidence="2 3">
    <name type="scientific">Daphnia galeata</name>
    <dbReference type="NCBI Taxonomy" id="27404"/>
    <lineage>
        <taxon>Eukaryota</taxon>
        <taxon>Metazoa</taxon>
        <taxon>Ecdysozoa</taxon>
        <taxon>Arthropoda</taxon>
        <taxon>Crustacea</taxon>
        <taxon>Branchiopoda</taxon>
        <taxon>Diplostraca</taxon>
        <taxon>Cladocera</taxon>
        <taxon>Anomopoda</taxon>
        <taxon>Daphniidae</taxon>
        <taxon>Daphnia</taxon>
    </lineage>
</organism>
<keyword evidence="1" id="KW-0732">Signal</keyword>